<keyword evidence="4" id="KW-0249">Electron transport</keyword>
<dbReference type="PANTHER" id="PTHR36923">
    <property type="entry name" value="FERREDOXIN"/>
    <property type="match status" value="1"/>
</dbReference>
<keyword evidence="5" id="KW-0408">Iron</keyword>
<evidence type="ECO:0000256" key="7">
    <source>
        <dbReference type="ARBA" id="ARBA00023291"/>
    </source>
</evidence>
<dbReference type="Pfam" id="PF13459">
    <property type="entry name" value="Fer4_15"/>
    <property type="match status" value="1"/>
</dbReference>
<keyword evidence="7" id="KW-0003">3Fe-4S</keyword>
<evidence type="ECO:0000256" key="2">
    <source>
        <dbReference type="ARBA" id="ARBA00022448"/>
    </source>
</evidence>
<evidence type="ECO:0000256" key="6">
    <source>
        <dbReference type="ARBA" id="ARBA00023014"/>
    </source>
</evidence>
<keyword evidence="3" id="KW-0479">Metal-binding</keyword>
<dbReference type="Proteomes" id="UP000093985">
    <property type="component" value="Unassembled WGS sequence"/>
</dbReference>
<dbReference type="InterPro" id="IPR051269">
    <property type="entry name" value="Fe-S_cluster_ET"/>
</dbReference>
<dbReference type="GO" id="GO:0046872">
    <property type="term" value="F:metal ion binding"/>
    <property type="evidence" value="ECO:0007669"/>
    <property type="project" value="UniProtKB-KW"/>
</dbReference>
<keyword evidence="2" id="KW-0813">Transport</keyword>
<protein>
    <recommendedName>
        <fullName evidence="10">Ferredoxin</fullName>
    </recommendedName>
</protein>
<dbReference type="SUPFAM" id="SSF54862">
    <property type="entry name" value="4Fe-4S ferredoxins"/>
    <property type="match status" value="1"/>
</dbReference>
<dbReference type="RefSeq" id="WP_064856232.1">
    <property type="nucleotide sequence ID" value="NZ_LZIN01000075.1"/>
</dbReference>
<keyword evidence="6" id="KW-0411">Iron-sulfur</keyword>
<dbReference type="GO" id="GO:0051538">
    <property type="term" value="F:3 iron, 4 sulfur cluster binding"/>
    <property type="evidence" value="ECO:0007669"/>
    <property type="project" value="UniProtKB-KW"/>
</dbReference>
<sequence length="65" mass="6838">MKVSVDSGRCEGHGMCDATTPGFFTLDEDGFSSIGSDRVVPPGRERAVRMGAEFCPAAALTINES</sequence>
<dbReference type="AlphaFoldDB" id="A0A1A2EDH5"/>
<evidence type="ECO:0000313" key="8">
    <source>
        <dbReference type="EMBL" id="OBG03207.1"/>
    </source>
</evidence>
<comment type="cofactor">
    <cofactor evidence="1">
        <name>[3Fe-4S] cluster</name>
        <dbReference type="ChEBI" id="CHEBI:21137"/>
    </cofactor>
</comment>
<evidence type="ECO:0008006" key="10">
    <source>
        <dbReference type="Google" id="ProtNLM"/>
    </source>
</evidence>
<accession>A0A1A2EDH5</accession>
<evidence type="ECO:0000256" key="3">
    <source>
        <dbReference type="ARBA" id="ARBA00022723"/>
    </source>
</evidence>
<evidence type="ECO:0000256" key="1">
    <source>
        <dbReference type="ARBA" id="ARBA00001927"/>
    </source>
</evidence>
<gene>
    <name evidence="8" type="ORF">A5771_13995</name>
</gene>
<dbReference type="Gene3D" id="3.30.70.20">
    <property type="match status" value="1"/>
</dbReference>
<dbReference type="EMBL" id="LZIN01000075">
    <property type="protein sequence ID" value="OBG03207.1"/>
    <property type="molecule type" value="Genomic_DNA"/>
</dbReference>
<evidence type="ECO:0000313" key="9">
    <source>
        <dbReference type="Proteomes" id="UP000093985"/>
    </source>
</evidence>
<dbReference type="PANTHER" id="PTHR36923:SF3">
    <property type="entry name" value="FERREDOXIN"/>
    <property type="match status" value="1"/>
</dbReference>
<comment type="caution">
    <text evidence="8">The sequence shown here is derived from an EMBL/GenBank/DDBJ whole genome shotgun (WGS) entry which is preliminary data.</text>
</comment>
<organism evidence="8 9">
    <name type="scientific">Mycolicibacter sinensis (strain JDM601)</name>
    <name type="common">Mycobacterium sinense</name>
    <dbReference type="NCBI Taxonomy" id="875328"/>
    <lineage>
        <taxon>Bacteria</taxon>
        <taxon>Bacillati</taxon>
        <taxon>Actinomycetota</taxon>
        <taxon>Actinomycetes</taxon>
        <taxon>Mycobacteriales</taxon>
        <taxon>Mycobacteriaceae</taxon>
        <taxon>Mycolicibacter</taxon>
    </lineage>
</organism>
<proteinExistence type="predicted"/>
<reference evidence="9" key="1">
    <citation type="submission" date="2016-06" db="EMBL/GenBank/DDBJ databases">
        <authorList>
            <person name="Sutton G."/>
            <person name="Brinkac L."/>
            <person name="Sanka R."/>
            <person name="Adams M."/>
            <person name="Lau E."/>
            <person name="Mehaffy C."/>
            <person name="Tameris M."/>
            <person name="Hatherill M."/>
            <person name="Hanekom W."/>
            <person name="Mahomed H."/>
            <person name="Mcshane H."/>
        </authorList>
    </citation>
    <scope>NUCLEOTIDE SEQUENCE [LARGE SCALE GENOMIC DNA]</scope>
    <source>
        <strain evidence="9">852014-51077_SCH5608930-a</strain>
    </source>
</reference>
<evidence type="ECO:0000256" key="5">
    <source>
        <dbReference type="ARBA" id="ARBA00023004"/>
    </source>
</evidence>
<dbReference type="OrthoDB" id="3215519at2"/>
<name>A0A1A2EDH5_MYCSD</name>
<evidence type="ECO:0000256" key="4">
    <source>
        <dbReference type="ARBA" id="ARBA00022982"/>
    </source>
</evidence>